<feature type="transmembrane region" description="Helical" evidence="1">
    <location>
        <begin position="21"/>
        <end position="45"/>
    </location>
</feature>
<keyword evidence="1" id="KW-1133">Transmembrane helix</keyword>
<reference evidence="4" key="1">
    <citation type="submission" date="2017-02" db="UniProtKB">
        <authorList>
            <consortium name="WormBaseParasite"/>
        </authorList>
    </citation>
    <scope>IDENTIFICATION</scope>
</reference>
<proteinExistence type="predicted"/>
<evidence type="ECO:0000313" key="2">
    <source>
        <dbReference type="EMBL" id="VDM99356.1"/>
    </source>
</evidence>
<protein>
    <submittedName>
        <fullName evidence="4">DUF4446 family protein</fullName>
    </submittedName>
</protein>
<name>A0A0N5CS71_THECL</name>
<dbReference type="OrthoDB" id="5854855at2759"/>
<organism evidence="4">
    <name type="scientific">Thelazia callipaeda</name>
    <name type="common">Oriental eyeworm</name>
    <name type="synonym">Parasitic nematode</name>
    <dbReference type="NCBI Taxonomy" id="103827"/>
    <lineage>
        <taxon>Eukaryota</taxon>
        <taxon>Metazoa</taxon>
        <taxon>Ecdysozoa</taxon>
        <taxon>Nematoda</taxon>
        <taxon>Chromadorea</taxon>
        <taxon>Rhabditida</taxon>
        <taxon>Spirurina</taxon>
        <taxon>Spiruromorpha</taxon>
        <taxon>Thelazioidea</taxon>
        <taxon>Thelaziidae</taxon>
        <taxon>Thelazia</taxon>
    </lineage>
</organism>
<keyword evidence="3" id="KW-1185">Reference proteome</keyword>
<dbReference type="WBParaSite" id="TCLT_0000307201-mRNA-1">
    <property type="protein sequence ID" value="TCLT_0000307201-mRNA-1"/>
    <property type="gene ID" value="TCLT_0000307201"/>
</dbReference>
<gene>
    <name evidence="2" type="ORF">TCLT_LOCUS3072</name>
</gene>
<sequence length="140" mass="15914">MSFNDAAQFCVGIPNEFATKLVLLLMSFTISLILICLFLLLIIYVRNRDKHKDLLSKAKDDLKHVIIEKASPYIVTPEQKFTQQLLASQAITSIECSVYDIADTLCYVAIHAKIADEFFHTSRTFIRLVPRGRTKFDKSG</sequence>
<keyword evidence="1" id="KW-0812">Transmembrane</keyword>
<evidence type="ECO:0000256" key="1">
    <source>
        <dbReference type="SAM" id="Phobius"/>
    </source>
</evidence>
<accession>A0A0N5CS71</accession>
<dbReference type="EMBL" id="UYYF01000947">
    <property type="protein sequence ID" value="VDM99356.1"/>
    <property type="molecule type" value="Genomic_DNA"/>
</dbReference>
<dbReference type="AlphaFoldDB" id="A0A0N5CS71"/>
<dbReference type="OMA" id="IPNEFAT"/>
<dbReference type="Proteomes" id="UP000276776">
    <property type="component" value="Unassembled WGS sequence"/>
</dbReference>
<evidence type="ECO:0000313" key="3">
    <source>
        <dbReference type="Proteomes" id="UP000276776"/>
    </source>
</evidence>
<keyword evidence="1" id="KW-0472">Membrane</keyword>
<reference evidence="2 3" key="2">
    <citation type="submission" date="2018-11" db="EMBL/GenBank/DDBJ databases">
        <authorList>
            <consortium name="Pathogen Informatics"/>
        </authorList>
    </citation>
    <scope>NUCLEOTIDE SEQUENCE [LARGE SCALE GENOMIC DNA]</scope>
</reference>
<evidence type="ECO:0000313" key="4">
    <source>
        <dbReference type="WBParaSite" id="TCLT_0000307201-mRNA-1"/>
    </source>
</evidence>